<feature type="chain" id="PRO_5006621797" evidence="1">
    <location>
        <begin position="31"/>
        <end position="485"/>
    </location>
</feature>
<dbReference type="Pfam" id="PF22274">
    <property type="entry name" value="DGF-1_beta-sheet"/>
    <property type="match status" value="1"/>
</dbReference>
<name>A0A0S4IYB3_BODSA</name>
<organism evidence="3 4">
    <name type="scientific">Bodo saltans</name>
    <name type="common">Flagellated protozoan</name>
    <dbReference type="NCBI Taxonomy" id="75058"/>
    <lineage>
        <taxon>Eukaryota</taxon>
        <taxon>Discoba</taxon>
        <taxon>Euglenozoa</taxon>
        <taxon>Kinetoplastea</taxon>
        <taxon>Metakinetoplastina</taxon>
        <taxon>Eubodonida</taxon>
        <taxon>Bodonidae</taxon>
        <taxon>Bodo</taxon>
    </lineage>
</organism>
<feature type="non-terminal residue" evidence="3">
    <location>
        <position position="485"/>
    </location>
</feature>
<dbReference type="EMBL" id="CYKH01000856">
    <property type="protein sequence ID" value="CUG52842.1"/>
    <property type="molecule type" value="Genomic_DNA"/>
</dbReference>
<keyword evidence="4" id="KW-1185">Reference proteome</keyword>
<evidence type="ECO:0000259" key="2">
    <source>
        <dbReference type="Pfam" id="PF22274"/>
    </source>
</evidence>
<sequence length="485" mass="52715">MPPFRMFPHITTAALLVLLLTVFPIPPVNAQKRYVLNGGTYSTTWTITAPYAIVEIHNAVFNGVMGVVIDIAGMISTTHPVWVVFCNCVFNDGASIYLGGAGGIVDSYMPVYVTLEGLTFNSGGLGFKGYWPPHTRIVIAHCNVYINSRVALLPLWGQPFYQGNVDGRMAYWMSFSNFYLRTQSSVLFTGCFLGGTWPSGTGVTATASIVINLDYVVSLYDRSTFWIRNTTTTKVFMLHTYGNFYADSFSSMVIENMTMICDRFCISWDAGTVQFSGSSAFVLADSSASVPLGEEGEDLWMTRSVYIITTSSAFIIKNNILSPYRYAFSMDASVSFTVSTNSIASFYLNSVAGTPWKLTILTNNGGVALAQCNNLAGAPMRLVSQYQTAGLTGLTAASPCPRRTTDCQYQNSSCLMSGSTGVNADCTCECNSNGLGPDCIGTVRPLYVNQCIETASLLPTLTAHLTQTEKESGTRTIEEATHTHF</sequence>
<dbReference type="Proteomes" id="UP000051952">
    <property type="component" value="Unassembled WGS sequence"/>
</dbReference>
<feature type="domain" description="Dispersed gene family protein 1 beta-sheet" evidence="2">
    <location>
        <begin position="83"/>
        <end position="142"/>
    </location>
</feature>
<proteinExistence type="predicted"/>
<evidence type="ECO:0000256" key="1">
    <source>
        <dbReference type="SAM" id="SignalP"/>
    </source>
</evidence>
<evidence type="ECO:0000313" key="4">
    <source>
        <dbReference type="Proteomes" id="UP000051952"/>
    </source>
</evidence>
<dbReference type="OMA" id="GMISTTH"/>
<dbReference type="InterPro" id="IPR053915">
    <property type="entry name" value="DGF-1_b-sheet_dom"/>
</dbReference>
<feature type="signal peptide" evidence="1">
    <location>
        <begin position="1"/>
        <end position="30"/>
    </location>
</feature>
<dbReference type="VEuPathDB" id="TriTrypDB:BSAL_80735"/>
<protein>
    <submittedName>
        <fullName evidence="3">Dispersed gene family protein 1 (DGF-1), putative</fullName>
    </submittedName>
</protein>
<reference evidence="4" key="1">
    <citation type="submission" date="2015-09" db="EMBL/GenBank/DDBJ databases">
        <authorList>
            <consortium name="Pathogen Informatics"/>
        </authorList>
    </citation>
    <scope>NUCLEOTIDE SEQUENCE [LARGE SCALE GENOMIC DNA]</scope>
    <source>
        <strain evidence="4">Lake Konstanz</strain>
    </source>
</reference>
<dbReference type="AlphaFoldDB" id="A0A0S4IYB3"/>
<accession>A0A0S4IYB3</accession>
<keyword evidence="1" id="KW-0732">Signal</keyword>
<evidence type="ECO:0000313" key="3">
    <source>
        <dbReference type="EMBL" id="CUG52842.1"/>
    </source>
</evidence>
<gene>
    <name evidence="3" type="ORF">BSAL_80735</name>
</gene>